<dbReference type="AlphaFoldDB" id="A0A1J5P6S4"/>
<accession>A0A1J5P6S4</accession>
<name>A0A1J5P6S4_9ZZZZ</name>
<reference evidence="1" key="1">
    <citation type="submission" date="2016-10" db="EMBL/GenBank/DDBJ databases">
        <title>Sequence of Gallionella enrichment culture.</title>
        <authorList>
            <person name="Poehlein A."/>
            <person name="Muehling M."/>
            <person name="Daniel R."/>
        </authorList>
    </citation>
    <scope>NUCLEOTIDE SEQUENCE</scope>
</reference>
<organism evidence="1">
    <name type="scientific">mine drainage metagenome</name>
    <dbReference type="NCBI Taxonomy" id="410659"/>
    <lineage>
        <taxon>unclassified sequences</taxon>
        <taxon>metagenomes</taxon>
        <taxon>ecological metagenomes</taxon>
    </lineage>
</organism>
<evidence type="ECO:0000313" key="1">
    <source>
        <dbReference type="EMBL" id="OIQ63495.1"/>
    </source>
</evidence>
<sequence length="149" mass="16314">MHFRISRHLDVEPVAGFAADEFNQFIGITEFAGTRHARGQIAAQRDDVADIVALVFFQYRTDIVAGGTDAGQVRRGFQPGVLDVEHRSQGVIARRPAGTEGHRKELGVQFGELAAHDAQLVHAVRRLGRKKLKTVGTCNHRNAPQVIAA</sequence>
<gene>
    <name evidence="1" type="ORF">GALL_549650</name>
</gene>
<protein>
    <submittedName>
        <fullName evidence="1">Uncharacterized protein</fullName>
    </submittedName>
</protein>
<dbReference type="EMBL" id="MLJW01008962">
    <property type="protein sequence ID" value="OIQ63495.1"/>
    <property type="molecule type" value="Genomic_DNA"/>
</dbReference>
<comment type="caution">
    <text evidence="1">The sequence shown here is derived from an EMBL/GenBank/DDBJ whole genome shotgun (WGS) entry which is preliminary data.</text>
</comment>
<proteinExistence type="predicted"/>